<evidence type="ECO:0000259" key="1">
    <source>
        <dbReference type="Pfam" id="PF07484"/>
    </source>
</evidence>
<reference evidence="2 3" key="1">
    <citation type="submission" date="2020-05" db="EMBL/GenBank/DDBJ databases">
        <authorList>
            <person name="Thomas B.M."/>
            <person name="Anderson C.E."/>
            <person name="Brown M.J."/>
            <person name="Cox S.O."/>
            <person name="Downey J.L."/>
            <person name="Griffin B.T."/>
            <person name="Jensen A."/>
            <person name="Lee Y."/>
            <person name="Ludwig A.S."/>
            <person name="Moon M."/>
            <person name="Moran M.J."/>
            <person name="Packard T.D."/>
            <person name="Scott T.M."/>
            <person name="Spencer J.B."/>
            <person name="Vander Werff K.J."/>
            <person name="Wells B.M."/>
            <person name="Grose J.H."/>
            <person name="Breakwell D."/>
            <person name="Chamberlain J.D."/>
            <person name="Doxey E.C."/>
            <person name="Eastley D."/>
            <person name="Hendricks M.C."/>
            <person name="Pollenz R.S."/>
            <person name="Garlena R.A."/>
            <person name="Russell D.A."/>
            <person name="Pope W.H."/>
            <person name="Jacobs-Sera D."/>
            <person name="Hatfull G.F."/>
        </authorList>
    </citation>
    <scope>NUCLEOTIDE SEQUENCE [LARGE SCALE GENOMIC DNA]</scope>
</reference>
<dbReference type="KEGG" id="vg:62648567"/>
<proteinExistence type="predicted"/>
<keyword evidence="3" id="KW-1185">Reference proteome</keyword>
<protein>
    <submittedName>
        <fullName evidence="2">Minor tail protein</fullName>
    </submittedName>
</protein>
<dbReference type="GeneID" id="62648567"/>
<sequence length="192" mass="19854">MALRQLEEAVRSLQRRVGEILQQLAPVGTIHAFAGPVAPANYVLMDGRQLSRADYPALFALIGTTYGAGNGTTTFHVPDARGRALVALDTAQAEFNAMGKTGGAKTVALTAAQNGKHSHSLSAGGHAHAFSWGGAGGTSVYVQNAIAAVGAPPSNNLTTYQNGWNVTAESGSGEAHNNLQPFLTVAYVIKAK</sequence>
<dbReference type="RefSeq" id="YP_009996650.1">
    <property type="nucleotide sequence ID" value="NC_052934.1"/>
</dbReference>
<accession>A0A7D5KAH5</accession>
<name>A0A7D5KAH5_9CAUD</name>
<evidence type="ECO:0000313" key="2">
    <source>
        <dbReference type="EMBL" id="QLF83175.1"/>
    </source>
</evidence>
<dbReference type="InterPro" id="IPR011083">
    <property type="entry name" value="Phage_tail_collar_dom"/>
</dbReference>
<evidence type="ECO:0000313" key="3">
    <source>
        <dbReference type="Proteomes" id="UP000510889"/>
    </source>
</evidence>
<dbReference type="EMBL" id="MT521990">
    <property type="protein sequence ID" value="QLF83175.1"/>
    <property type="molecule type" value="Genomic_DNA"/>
</dbReference>
<dbReference type="InterPro" id="IPR037053">
    <property type="entry name" value="Phage_tail_collar_dom_sf"/>
</dbReference>
<dbReference type="Pfam" id="PF07484">
    <property type="entry name" value="Collar"/>
    <property type="match status" value="1"/>
</dbReference>
<organism evidence="2 3">
    <name type="scientific">Microbacterium phage Bri160</name>
    <dbReference type="NCBI Taxonomy" id="2743990"/>
    <lineage>
        <taxon>Viruses</taxon>
        <taxon>Duplodnaviria</taxon>
        <taxon>Heunggongvirae</taxon>
        <taxon>Uroviricota</taxon>
        <taxon>Caudoviricetes</taxon>
        <taxon>Orlajensenviridae</taxon>
        <taxon>Pelczarvirinae</taxon>
        <taxon>Paopuvirus</taxon>
        <taxon>Paopuvirus bri160</taxon>
    </lineage>
</organism>
<dbReference type="Gene3D" id="3.90.1340.10">
    <property type="entry name" value="Phage tail collar domain"/>
    <property type="match status" value="1"/>
</dbReference>
<feature type="domain" description="Phage tail collar" evidence="1">
    <location>
        <begin position="28"/>
        <end position="84"/>
    </location>
</feature>
<gene>
    <name evidence="2" type="primary">15</name>
    <name evidence="2" type="ORF">SEA_BRI160_15</name>
</gene>
<dbReference type="SUPFAM" id="SSF88874">
    <property type="entry name" value="Receptor-binding domain of short tail fibre protein gp12"/>
    <property type="match status" value="1"/>
</dbReference>
<dbReference type="Proteomes" id="UP000510889">
    <property type="component" value="Segment"/>
</dbReference>